<feature type="region of interest" description="Disordered" evidence="1">
    <location>
        <begin position="1"/>
        <end position="115"/>
    </location>
</feature>
<reference evidence="2" key="1">
    <citation type="submission" date="2021-01" db="EMBL/GenBank/DDBJ databases">
        <authorList>
            <person name="Corre E."/>
            <person name="Pelletier E."/>
            <person name="Niang G."/>
            <person name="Scheremetjew M."/>
            <person name="Finn R."/>
            <person name="Kale V."/>
            <person name="Holt S."/>
            <person name="Cochrane G."/>
            <person name="Meng A."/>
            <person name="Brown T."/>
            <person name="Cohen L."/>
        </authorList>
    </citation>
    <scope>NUCLEOTIDE SEQUENCE</scope>
    <source>
        <strain evidence="2">SL-175</strain>
    </source>
</reference>
<name>A0A7S0S7B0_9CHLO</name>
<dbReference type="AlphaFoldDB" id="A0A7S0S7B0"/>
<feature type="compositionally biased region" description="Low complexity" evidence="1">
    <location>
        <begin position="24"/>
        <end position="45"/>
    </location>
</feature>
<organism evidence="2">
    <name type="scientific">Mantoniella antarctica</name>
    <dbReference type="NCBI Taxonomy" id="81844"/>
    <lineage>
        <taxon>Eukaryota</taxon>
        <taxon>Viridiplantae</taxon>
        <taxon>Chlorophyta</taxon>
        <taxon>Mamiellophyceae</taxon>
        <taxon>Mamiellales</taxon>
        <taxon>Mamiellaceae</taxon>
        <taxon>Mantoniella</taxon>
    </lineage>
</organism>
<sequence>MSDPTPDGINIVADPMSMPPVPTGTPDAAAAAAAAPNTDVGAASADPRRHRPLAAARRDDATCGDARQRACRHPGQTRTPGAGGGGARESGPRNRHLRALSVFPPKPRRVSCAVS</sequence>
<accession>A0A7S0S7B0</accession>
<evidence type="ECO:0000256" key="1">
    <source>
        <dbReference type="SAM" id="MobiDB-lite"/>
    </source>
</evidence>
<dbReference type="EMBL" id="HBFC01000369">
    <property type="protein sequence ID" value="CAD8697520.1"/>
    <property type="molecule type" value="Transcribed_RNA"/>
</dbReference>
<protein>
    <submittedName>
        <fullName evidence="2">Uncharacterized protein</fullName>
    </submittedName>
</protein>
<evidence type="ECO:0000313" key="2">
    <source>
        <dbReference type="EMBL" id="CAD8697520.1"/>
    </source>
</evidence>
<gene>
    <name evidence="2" type="ORF">MANT1106_LOCUS199</name>
</gene>
<proteinExistence type="predicted"/>